<sequence length="145" mass="16020">MALHPVLDRENLAVVTDTLVKKLLMLSDVGDADHLKEVSVPLVPPPAVGRNVEDHIGFNLQFACQQPVTLYHATKRFLGKVLKIGYERVTSKTGPGASSHCEVGGFIRAWAIFLFITCIQSAREAQFSPSTVNEHYQLREDIGHV</sequence>
<dbReference type="PANTHER" id="PTHR11552:SF147">
    <property type="entry name" value="CHOLINE DEHYDROGENASE, MITOCHONDRIAL"/>
    <property type="match status" value="1"/>
</dbReference>
<proteinExistence type="predicted"/>
<dbReference type="EMBL" id="JAGDFM010000202">
    <property type="protein sequence ID" value="KAG7382617.1"/>
    <property type="molecule type" value="Genomic_DNA"/>
</dbReference>
<accession>A0A8T1VMV2</accession>
<comment type="caution">
    <text evidence="1">The sequence shown here is derived from an EMBL/GenBank/DDBJ whole genome shotgun (WGS) entry which is preliminary data.</text>
</comment>
<organism evidence="1 2">
    <name type="scientific">Phytophthora pseudosyringae</name>
    <dbReference type="NCBI Taxonomy" id="221518"/>
    <lineage>
        <taxon>Eukaryota</taxon>
        <taxon>Sar</taxon>
        <taxon>Stramenopiles</taxon>
        <taxon>Oomycota</taxon>
        <taxon>Peronosporomycetes</taxon>
        <taxon>Peronosporales</taxon>
        <taxon>Peronosporaceae</taxon>
        <taxon>Phytophthora</taxon>
    </lineage>
</organism>
<dbReference type="GO" id="GO:0016491">
    <property type="term" value="F:oxidoreductase activity"/>
    <property type="evidence" value="ECO:0007669"/>
    <property type="project" value="TreeGrafter"/>
</dbReference>
<keyword evidence="2" id="KW-1185">Reference proteome</keyword>
<gene>
    <name evidence="1" type="ORF">PHYPSEUDO_004697</name>
</gene>
<dbReference type="Proteomes" id="UP000694044">
    <property type="component" value="Unassembled WGS sequence"/>
</dbReference>
<dbReference type="GO" id="GO:0050660">
    <property type="term" value="F:flavin adenine dinucleotide binding"/>
    <property type="evidence" value="ECO:0007669"/>
    <property type="project" value="InterPro"/>
</dbReference>
<evidence type="ECO:0000313" key="1">
    <source>
        <dbReference type="EMBL" id="KAG7382617.1"/>
    </source>
</evidence>
<protein>
    <submittedName>
        <fullName evidence="1">Uncharacterized protein</fullName>
    </submittedName>
</protein>
<dbReference type="PANTHER" id="PTHR11552">
    <property type="entry name" value="GLUCOSE-METHANOL-CHOLINE GMC OXIDOREDUCTASE"/>
    <property type="match status" value="1"/>
</dbReference>
<name>A0A8T1VMV2_9STRA</name>
<dbReference type="OrthoDB" id="269227at2759"/>
<evidence type="ECO:0000313" key="2">
    <source>
        <dbReference type="Proteomes" id="UP000694044"/>
    </source>
</evidence>
<dbReference type="AlphaFoldDB" id="A0A8T1VMV2"/>
<reference evidence="1" key="1">
    <citation type="submission" date="2021-02" db="EMBL/GenBank/DDBJ databases">
        <authorList>
            <person name="Palmer J.M."/>
        </authorList>
    </citation>
    <scope>NUCLEOTIDE SEQUENCE</scope>
    <source>
        <strain evidence="1">SCRP734</strain>
    </source>
</reference>
<dbReference type="InterPro" id="IPR012132">
    <property type="entry name" value="GMC_OxRdtase"/>
</dbReference>